<name>A0A9D8PS43_9DELT</name>
<reference evidence="3" key="2">
    <citation type="submission" date="2021-01" db="EMBL/GenBank/DDBJ databases">
        <authorList>
            <person name="Hahn C.R."/>
            <person name="Youssef N.H."/>
            <person name="Elshahed M."/>
        </authorList>
    </citation>
    <scope>NUCLEOTIDE SEQUENCE</scope>
    <source>
        <strain evidence="3">Zod_Metabat.24</strain>
    </source>
</reference>
<sequence>MAKPNIEDGYLPIARELYDAIIQTNFSKRQRAIIDFIIRLSYGCGRKDCIIPRQRDFGIVGIGEGHIKRELDYLVKAKVIGRDGSKFWFNKDYEEWKISICFWTENKRFGKLIHINLSDKKTYQNGKIEGDSEEDTLPKQEDGAYQNGKGNSEKLTEKGSRDLPKREVEGEINIWNLLEKHPPITVFITSFITELKIVEELQAKTVNGEKVDEITECVFNFYKAIMKKPGATLSYPRPTMLRERLRETDNPEDFIVQSVKAILGCRWSEFHQEGIYNMPENIFGNRQKFERFIGIYEKEKQGKYDDIMSREKLRRIEEEEPRPLDLENMNDEIKRFYEMPSLPEEERERLREKMGGIGGGAEKDTSLTPEELEERKKLLRDQGQLLNERSKEK</sequence>
<dbReference type="Pfam" id="PF04492">
    <property type="entry name" value="Phage_rep_O"/>
    <property type="match status" value="1"/>
</dbReference>
<dbReference type="GO" id="GO:0006260">
    <property type="term" value="P:DNA replication"/>
    <property type="evidence" value="ECO:0007669"/>
    <property type="project" value="InterPro"/>
</dbReference>
<evidence type="ECO:0000256" key="1">
    <source>
        <dbReference type="SAM" id="MobiDB-lite"/>
    </source>
</evidence>
<dbReference type="Proteomes" id="UP000809273">
    <property type="component" value="Unassembled WGS sequence"/>
</dbReference>
<dbReference type="InterPro" id="IPR006497">
    <property type="entry name" value="Phage_lambda_VrpO_N"/>
</dbReference>
<protein>
    <submittedName>
        <fullName evidence="3">Replication protein</fullName>
    </submittedName>
</protein>
<accession>A0A9D8PS43</accession>
<evidence type="ECO:0000259" key="2">
    <source>
        <dbReference type="Pfam" id="PF04492"/>
    </source>
</evidence>
<organism evidence="3 4">
    <name type="scientific">Candidatus Zymogenus saltonus</name>
    <dbReference type="NCBI Taxonomy" id="2844893"/>
    <lineage>
        <taxon>Bacteria</taxon>
        <taxon>Deltaproteobacteria</taxon>
        <taxon>Candidatus Zymogenia</taxon>
        <taxon>Candidatus Zymogeniales</taxon>
        <taxon>Candidatus Zymogenaceae</taxon>
        <taxon>Candidatus Zymogenus</taxon>
    </lineage>
</organism>
<gene>
    <name evidence="3" type="ORF">JW984_15165</name>
</gene>
<dbReference type="AlphaFoldDB" id="A0A9D8PS43"/>
<dbReference type="EMBL" id="JAFGIX010000082">
    <property type="protein sequence ID" value="MBN1574535.1"/>
    <property type="molecule type" value="Genomic_DNA"/>
</dbReference>
<feature type="region of interest" description="Disordered" evidence="1">
    <location>
        <begin position="339"/>
        <end position="393"/>
    </location>
</feature>
<proteinExistence type="predicted"/>
<feature type="compositionally biased region" description="Basic and acidic residues" evidence="1">
    <location>
        <begin position="151"/>
        <end position="162"/>
    </location>
</feature>
<comment type="caution">
    <text evidence="3">The sequence shown here is derived from an EMBL/GenBank/DDBJ whole genome shotgun (WGS) entry which is preliminary data.</text>
</comment>
<reference evidence="3" key="1">
    <citation type="journal article" date="2021" name="Environ. Microbiol.">
        <title>Genomic characterization of three novel Desulfobacterota classes expand the metabolic and phylogenetic diversity of the phylum.</title>
        <authorList>
            <person name="Murphy C.L."/>
            <person name="Biggerstaff J."/>
            <person name="Eichhorn A."/>
            <person name="Ewing E."/>
            <person name="Shahan R."/>
            <person name="Soriano D."/>
            <person name="Stewart S."/>
            <person name="VanMol K."/>
            <person name="Walker R."/>
            <person name="Walters P."/>
            <person name="Elshahed M.S."/>
            <person name="Youssef N.H."/>
        </authorList>
    </citation>
    <scope>NUCLEOTIDE SEQUENCE</scope>
    <source>
        <strain evidence="3">Zod_Metabat.24</strain>
    </source>
</reference>
<dbReference type="InterPro" id="IPR036388">
    <property type="entry name" value="WH-like_DNA-bd_sf"/>
</dbReference>
<feature type="compositionally biased region" description="Basic and acidic residues" evidence="1">
    <location>
        <begin position="344"/>
        <end position="354"/>
    </location>
</feature>
<feature type="domain" description="Bacteriophage lambda Replication protein O N-terminal" evidence="2">
    <location>
        <begin position="4"/>
        <end position="96"/>
    </location>
</feature>
<evidence type="ECO:0000313" key="4">
    <source>
        <dbReference type="Proteomes" id="UP000809273"/>
    </source>
</evidence>
<evidence type="ECO:0000313" key="3">
    <source>
        <dbReference type="EMBL" id="MBN1574535.1"/>
    </source>
</evidence>
<feature type="region of interest" description="Disordered" evidence="1">
    <location>
        <begin position="127"/>
        <end position="162"/>
    </location>
</feature>
<dbReference type="Gene3D" id="1.10.10.10">
    <property type="entry name" value="Winged helix-like DNA-binding domain superfamily/Winged helix DNA-binding domain"/>
    <property type="match status" value="1"/>
</dbReference>